<dbReference type="Proteomes" id="UP000612680">
    <property type="component" value="Chromosome"/>
</dbReference>
<reference evidence="2 3" key="1">
    <citation type="submission" date="2020-06" db="EMBL/GenBank/DDBJ databases">
        <title>Dyadobacter sandarakinus sp. nov., isolated from the soil of the Arctic Yellow River Station.</title>
        <authorList>
            <person name="Zhang Y."/>
            <person name="Peng F."/>
        </authorList>
    </citation>
    <scope>NUCLEOTIDE SEQUENCE [LARGE SCALE GENOMIC DNA]</scope>
    <source>
        <strain evidence="2 3">Q3-56</strain>
    </source>
</reference>
<protein>
    <recommendedName>
        <fullName evidence="4">Phage protein</fullName>
    </recommendedName>
</protein>
<evidence type="ECO:0000313" key="2">
    <source>
        <dbReference type="EMBL" id="QRQ99711.1"/>
    </source>
</evidence>
<evidence type="ECO:0000313" key="3">
    <source>
        <dbReference type="Proteomes" id="UP000612680"/>
    </source>
</evidence>
<dbReference type="EMBL" id="CP056775">
    <property type="protein sequence ID" value="QRQ99711.1"/>
    <property type="molecule type" value="Genomic_DNA"/>
</dbReference>
<keyword evidence="3" id="KW-1185">Reference proteome</keyword>
<gene>
    <name evidence="2" type="ORF">HWI92_01665</name>
</gene>
<feature type="region of interest" description="Disordered" evidence="1">
    <location>
        <begin position="41"/>
        <end position="77"/>
    </location>
</feature>
<name>A0ABX7I2G5_9BACT</name>
<accession>A0ABX7I2G5</accession>
<evidence type="ECO:0008006" key="4">
    <source>
        <dbReference type="Google" id="ProtNLM"/>
    </source>
</evidence>
<sequence length="77" mass="8490">MKGKVIKPIPGTGYSIGEVAQFNGERYAEYFESGHIELIKEEPETATAKPELTADTNPVEKATSHAKEHAARHKPKK</sequence>
<organism evidence="2 3">
    <name type="scientific">Dyadobacter sandarakinus</name>
    <dbReference type="NCBI Taxonomy" id="2747268"/>
    <lineage>
        <taxon>Bacteria</taxon>
        <taxon>Pseudomonadati</taxon>
        <taxon>Bacteroidota</taxon>
        <taxon>Cytophagia</taxon>
        <taxon>Cytophagales</taxon>
        <taxon>Spirosomataceae</taxon>
        <taxon>Dyadobacter</taxon>
    </lineage>
</organism>
<evidence type="ECO:0000256" key="1">
    <source>
        <dbReference type="SAM" id="MobiDB-lite"/>
    </source>
</evidence>
<proteinExistence type="predicted"/>
<dbReference type="RefSeq" id="WP_204660472.1">
    <property type="nucleotide sequence ID" value="NZ_CP056775.1"/>
</dbReference>